<proteinExistence type="predicted"/>
<reference evidence="2" key="1">
    <citation type="journal article" date="2020" name="bioRxiv">
        <title>Comparative genomics of Chlamydomonas.</title>
        <authorList>
            <person name="Craig R.J."/>
            <person name="Hasan A.R."/>
            <person name="Ness R.W."/>
            <person name="Keightley P.D."/>
        </authorList>
    </citation>
    <scope>NUCLEOTIDE SEQUENCE</scope>
    <source>
        <strain evidence="2">CCAP 11/173</strain>
    </source>
</reference>
<accession>A0A835T245</accession>
<evidence type="ECO:0000313" key="3">
    <source>
        <dbReference type="Proteomes" id="UP000613740"/>
    </source>
</evidence>
<protein>
    <submittedName>
        <fullName evidence="2">Uncharacterized protein</fullName>
    </submittedName>
</protein>
<feature type="compositionally biased region" description="Basic and acidic residues" evidence="1">
    <location>
        <begin position="264"/>
        <end position="276"/>
    </location>
</feature>
<sequence length="344" mass="36068">MAQCTAHHNSAAICGDCLRLRNVAGAAAAPGHKLSVEDFTLLRSRFATLLGNAEDVAALACGWVTEQEFSGRMAARAAAILERIRRAGIEAQRRVASAAAAEGPPGGGSEAADLDSTPVQVDCSLVPFRGGVWLMCSLCFGHVDEQGVLRTSKVYCVSFTPAEPAAGAEVLETPPYGRASTSALRAARAAIAAFAADLPPAGIHAAVVRLGQGLLPLLHDSQLAMALRGTCPAAAGCQVHPSTAYRRPLAEAAAAAATGGAARQRREEELQRREEQQLQQQRQRLEALRLQVEEEDRQEAAAADREAAAAGDAAGVAASSGLVAPVLEAYLEQEPRQQQQQQQQ</sequence>
<feature type="region of interest" description="Disordered" evidence="1">
    <location>
        <begin position="256"/>
        <end position="278"/>
    </location>
</feature>
<name>A0A835T245_9CHLO</name>
<comment type="caution">
    <text evidence="2">The sequence shown here is derived from an EMBL/GenBank/DDBJ whole genome shotgun (WGS) entry which is preliminary data.</text>
</comment>
<dbReference type="EMBL" id="JAEHOD010000075">
    <property type="protein sequence ID" value="KAG2431055.1"/>
    <property type="molecule type" value="Genomic_DNA"/>
</dbReference>
<dbReference type="Proteomes" id="UP000613740">
    <property type="component" value="Unassembled WGS sequence"/>
</dbReference>
<organism evidence="2 3">
    <name type="scientific">Chlamydomonas schloesseri</name>
    <dbReference type="NCBI Taxonomy" id="2026947"/>
    <lineage>
        <taxon>Eukaryota</taxon>
        <taxon>Viridiplantae</taxon>
        <taxon>Chlorophyta</taxon>
        <taxon>core chlorophytes</taxon>
        <taxon>Chlorophyceae</taxon>
        <taxon>CS clade</taxon>
        <taxon>Chlamydomonadales</taxon>
        <taxon>Chlamydomonadaceae</taxon>
        <taxon>Chlamydomonas</taxon>
    </lineage>
</organism>
<dbReference type="OrthoDB" id="10520161at2759"/>
<evidence type="ECO:0000256" key="1">
    <source>
        <dbReference type="SAM" id="MobiDB-lite"/>
    </source>
</evidence>
<evidence type="ECO:0000313" key="2">
    <source>
        <dbReference type="EMBL" id="KAG2431055.1"/>
    </source>
</evidence>
<dbReference type="AlphaFoldDB" id="A0A835T245"/>
<keyword evidence="3" id="KW-1185">Reference proteome</keyword>
<gene>
    <name evidence="2" type="ORF">HYH02_013486</name>
</gene>
<feature type="region of interest" description="Disordered" evidence="1">
    <location>
        <begin position="293"/>
        <end position="315"/>
    </location>
</feature>
<feature type="compositionally biased region" description="Basic and acidic residues" evidence="1">
    <location>
        <begin position="298"/>
        <end position="307"/>
    </location>
</feature>